<dbReference type="EMBL" id="OV651817">
    <property type="protein sequence ID" value="CAH1110443.1"/>
    <property type="molecule type" value="Genomic_DNA"/>
</dbReference>
<sequence length="112" mass="12749">MYTLGIGIGILGMSYNLGGIFKKVFENRYAVLFSNFSFSIYITHMSFPLMRHSYVLPDVDYFVVVKDYIFVIPASLAFGILITLVIEEPLLSIQKKIVPQIKKYDGAENKNN</sequence>
<proteinExistence type="predicted"/>
<feature type="transmembrane region" description="Helical" evidence="1">
    <location>
        <begin position="68"/>
        <end position="86"/>
    </location>
</feature>
<evidence type="ECO:0000256" key="1">
    <source>
        <dbReference type="SAM" id="Phobius"/>
    </source>
</evidence>
<dbReference type="Proteomes" id="UP001153636">
    <property type="component" value="Chromosome 5"/>
</dbReference>
<evidence type="ECO:0000313" key="3">
    <source>
        <dbReference type="Proteomes" id="UP001153636"/>
    </source>
</evidence>
<name>A0A9P0D231_9CUCU</name>
<protein>
    <submittedName>
        <fullName evidence="2">Uncharacterized protein</fullName>
    </submittedName>
</protein>
<accession>A0A9P0D231</accession>
<keyword evidence="3" id="KW-1185">Reference proteome</keyword>
<evidence type="ECO:0000313" key="2">
    <source>
        <dbReference type="EMBL" id="CAH1110443.1"/>
    </source>
</evidence>
<keyword evidence="1" id="KW-0472">Membrane</keyword>
<dbReference type="AlphaFoldDB" id="A0A9P0D231"/>
<reference evidence="2" key="1">
    <citation type="submission" date="2022-01" db="EMBL/GenBank/DDBJ databases">
        <authorList>
            <person name="King R."/>
        </authorList>
    </citation>
    <scope>NUCLEOTIDE SEQUENCE</scope>
</reference>
<keyword evidence="1" id="KW-0812">Transmembrane</keyword>
<organism evidence="2 3">
    <name type="scientific">Psylliodes chrysocephalus</name>
    <dbReference type="NCBI Taxonomy" id="3402493"/>
    <lineage>
        <taxon>Eukaryota</taxon>
        <taxon>Metazoa</taxon>
        <taxon>Ecdysozoa</taxon>
        <taxon>Arthropoda</taxon>
        <taxon>Hexapoda</taxon>
        <taxon>Insecta</taxon>
        <taxon>Pterygota</taxon>
        <taxon>Neoptera</taxon>
        <taxon>Endopterygota</taxon>
        <taxon>Coleoptera</taxon>
        <taxon>Polyphaga</taxon>
        <taxon>Cucujiformia</taxon>
        <taxon>Chrysomeloidea</taxon>
        <taxon>Chrysomelidae</taxon>
        <taxon>Galerucinae</taxon>
        <taxon>Alticini</taxon>
        <taxon>Psylliodes</taxon>
    </lineage>
</organism>
<feature type="transmembrane region" description="Helical" evidence="1">
    <location>
        <begin position="29"/>
        <end position="48"/>
    </location>
</feature>
<dbReference type="OrthoDB" id="10265389at2759"/>
<keyword evidence="1" id="KW-1133">Transmembrane helix</keyword>
<gene>
    <name evidence="2" type="ORF">PSYICH_LOCUS10764</name>
</gene>